<dbReference type="GO" id="GO:0000221">
    <property type="term" value="C:vacuolar proton-transporting V-type ATPase, V1 domain"/>
    <property type="evidence" value="ECO:0007669"/>
    <property type="project" value="TreeGrafter"/>
</dbReference>
<proteinExistence type="inferred from homology"/>
<dbReference type="Proteomes" id="UP000469559">
    <property type="component" value="Unassembled WGS sequence"/>
</dbReference>
<keyword evidence="8" id="KW-1185">Reference proteome</keyword>
<evidence type="ECO:0000256" key="2">
    <source>
        <dbReference type="ARBA" id="ARBA00022448"/>
    </source>
</evidence>
<keyword evidence="4 5" id="KW-0406">Ion transport</keyword>
<comment type="subunit">
    <text evidence="5">V-ATPase is a heteromultimeric enzyme made up of two complexes: the ATP-hydrolytic V1 complex and the proton translocation V0 complex.</text>
</comment>
<dbReference type="Pfam" id="PF03179">
    <property type="entry name" value="V-ATPase_G"/>
    <property type="match status" value="1"/>
</dbReference>
<sequence>MVLIRGLQAEREAQKIVQRGWCSGAGVSIEQVANVYLVQLENLIGWELMIADRTKRVKEARDEAKKEIDDYKKQKDDEFKKFESEHTSGNKKAEEDAGKDAEVKIKEIKEAGKKGQDQVVKDLLKAVFDIKPVVPDRIEVPK</sequence>
<reference evidence="7 8" key="1">
    <citation type="submission" date="2018-05" db="EMBL/GenBank/DDBJ databases">
        <title>Whole genome sequencing for identification of molecular markers to develop diagnostic detection tools for the regulated plant pathogen Lachnellula willkommii.</title>
        <authorList>
            <person name="Giroux E."/>
            <person name="Bilodeau G."/>
        </authorList>
    </citation>
    <scope>NUCLEOTIDE SEQUENCE [LARGE SCALE GENOMIC DNA]</scope>
    <source>
        <strain evidence="7 8">CBS 203.66</strain>
    </source>
</reference>
<dbReference type="OrthoDB" id="250802at2759"/>
<evidence type="ECO:0000313" key="7">
    <source>
        <dbReference type="EMBL" id="TVY16781.1"/>
    </source>
</evidence>
<name>A0A8T9BBI2_9HELO</name>
<dbReference type="AlphaFoldDB" id="A0A8T9BBI2"/>
<evidence type="ECO:0000256" key="5">
    <source>
        <dbReference type="RuleBase" id="RU364019"/>
    </source>
</evidence>
<gene>
    <name evidence="7" type="primary">vma-10</name>
    <name evidence="7" type="ORF">LARI1_G003551</name>
</gene>
<dbReference type="Gene3D" id="1.20.5.2950">
    <property type="match status" value="1"/>
</dbReference>
<dbReference type="PANTHER" id="PTHR12713:SF11">
    <property type="entry name" value="V-TYPE PROTON ATPASE SUBUNIT G"/>
    <property type="match status" value="1"/>
</dbReference>
<dbReference type="PANTHER" id="PTHR12713">
    <property type="entry name" value="VACUOLAR ATP SYNTHASE SUBUNIT G"/>
    <property type="match status" value="1"/>
</dbReference>
<feature type="region of interest" description="Disordered" evidence="6">
    <location>
        <begin position="79"/>
        <end position="100"/>
    </location>
</feature>
<protein>
    <recommendedName>
        <fullName evidence="5">V-type proton ATPase subunit G</fullName>
    </recommendedName>
</protein>
<dbReference type="EMBL" id="QGMF01000327">
    <property type="protein sequence ID" value="TVY16781.1"/>
    <property type="molecule type" value="Genomic_DNA"/>
</dbReference>
<comment type="similarity">
    <text evidence="1 5">Belongs to the V-ATPase G subunit family.</text>
</comment>
<keyword evidence="3 5" id="KW-0375">Hydrogen ion transport</keyword>
<evidence type="ECO:0000313" key="8">
    <source>
        <dbReference type="Proteomes" id="UP000469559"/>
    </source>
</evidence>
<comment type="function">
    <text evidence="5">Subunit of the V1 complex of vacuolar(H+)-ATPase (V-ATPase), a multisubunit enzyme composed of a peripheral complex (V1) that hydrolyzes ATP and a membrane integral complex (V0) that translocates protons. V-ATPase is responsible for acidifying and maintaining the pH of intracellular compartments and in some cell types, is targeted to the plasma membrane, where it is responsible for acidifying the extracellular environment.</text>
</comment>
<dbReference type="GO" id="GO:0046961">
    <property type="term" value="F:proton-transporting ATPase activity, rotational mechanism"/>
    <property type="evidence" value="ECO:0007669"/>
    <property type="project" value="InterPro"/>
</dbReference>
<dbReference type="InterPro" id="IPR005124">
    <property type="entry name" value="V-ATPase_G"/>
</dbReference>
<dbReference type="NCBIfam" id="TIGR01147">
    <property type="entry name" value="V_ATP_synt_G"/>
    <property type="match status" value="1"/>
</dbReference>
<evidence type="ECO:0000256" key="3">
    <source>
        <dbReference type="ARBA" id="ARBA00022781"/>
    </source>
</evidence>
<keyword evidence="2 5" id="KW-0813">Transport</keyword>
<comment type="caution">
    <text evidence="7">The sequence shown here is derived from an EMBL/GenBank/DDBJ whole genome shotgun (WGS) entry which is preliminary data.</text>
</comment>
<evidence type="ECO:0000256" key="4">
    <source>
        <dbReference type="ARBA" id="ARBA00023065"/>
    </source>
</evidence>
<organism evidence="7 8">
    <name type="scientific">Lachnellula arida</name>
    <dbReference type="NCBI Taxonomy" id="1316785"/>
    <lineage>
        <taxon>Eukaryota</taxon>
        <taxon>Fungi</taxon>
        <taxon>Dikarya</taxon>
        <taxon>Ascomycota</taxon>
        <taxon>Pezizomycotina</taxon>
        <taxon>Leotiomycetes</taxon>
        <taxon>Helotiales</taxon>
        <taxon>Lachnaceae</taxon>
        <taxon>Lachnellula</taxon>
    </lineage>
</organism>
<evidence type="ECO:0000256" key="1">
    <source>
        <dbReference type="ARBA" id="ARBA00010066"/>
    </source>
</evidence>
<accession>A0A8T9BBI2</accession>
<evidence type="ECO:0000256" key="6">
    <source>
        <dbReference type="SAM" id="MobiDB-lite"/>
    </source>
</evidence>
<dbReference type="GO" id="GO:0016887">
    <property type="term" value="F:ATP hydrolysis activity"/>
    <property type="evidence" value="ECO:0007669"/>
    <property type="project" value="TreeGrafter"/>
</dbReference>